<evidence type="ECO:0000256" key="2">
    <source>
        <dbReference type="ARBA" id="ARBA00022475"/>
    </source>
</evidence>
<feature type="domain" description="S1 motif" evidence="12">
    <location>
        <begin position="106"/>
        <end position="208"/>
    </location>
</feature>
<keyword evidence="8" id="KW-0460">Magnesium</keyword>
<comment type="caution">
    <text evidence="13">The sequence shown here is derived from an EMBL/GenBank/DDBJ whole genome shotgun (WGS) entry which is preliminary data.</text>
</comment>
<dbReference type="CDD" id="cd04453">
    <property type="entry name" value="S1_RNase_E"/>
    <property type="match status" value="1"/>
</dbReference>
<evidence type="ECO:0000313" key="14">
    <source>
        <dbReference type="Proteomes" id="UP000525652"/>
    </source>
</evidence>
<evidence type="ECO:0000256" key="4">
    <source>
        <dbReference type="ARBA" id="ARBA00022722"/>
    </source>
</evidence>
<dbReference type="GO" id="GO:0016787">
    <property type="term" value="F:hydrolase activity"/>
    <property type="evidence" value="ECO:0007669"/>
    <property type="project" value="UniProtKB-KW"/>
</dbReference>
<evidence type="ECO:0000256" key="11">
    <source>
        <dbReference type="SAM" id="MobiDB-lite"/>
    </source>
</evidence>
<feature type="compositionally biased region" description="Basic and acidic residues" evidence="11">
    <location>
        <begin position="20"/>
        <end position="49"/>
    </location>
</feature>
<keyword evidence="6" id="KW-0255">Endonuclease</keyword>
<organism evidence="13 14">
    <name type="scientific">Puniceicoccus vermicola</name>
    <dbReference type="NCBI Taxonomy" id="388746"/>
    <lineage>
        <taxon>Bacteria</taxon>
        <taxon>Pseudomonadati</taxon>
        <taxon>Verrucomicrobiota</taxon>
        <taxon>Opitutia</taxon>
        <taxon>Puniceicoccales</taxon>
        <taxon>Puniceicoccaceae</taxon>
        <taxon>Puniceicoccus</taxon>
    </lineage>
</organism>
<dbReference type="Proteomes" id="UP000525652">
    <property type="component" value="Unassembled WGS sequence"/>
</dbReference>
<keyword evidence="3" id="KW-0997">Cell inner membrane</keyword>
<dbReference type="NCBIfam" id="TIGR00757">
    <property type="entry name" value="RNaseEG"/>
    <property type="match status" value="1"/>
</dbReference>
<dbReference type="GO" id="GO:0046872">
    <property type="term" value="F:metal ion binding"/>
    <property type="evidence" value="ECO:0007669"/>
    <property type="project" value="UniProtKB-KW"/>
</dbReference>
<dbReference type="Gene3D" id="3.40.1260.20">
    <property type="entry name" value="Ribonuclease E, catalytic domain"/>
    <property type="match status" value="1"/>
</dbReference>
<dbReference type="Gene3D" id="2.40.50.140">
    <property type="entry name" value="Nucleic acid-binding proteins"/>
    <property type="match status" value="1"/>
</dbReference>
<gene>
    <name evidence="13" type="ORF">H5P30_01115</name>
</gene>
<keyword evidence="14" id="KW-1185">Reference proteome</keyword>
<dbReference type="Pfam" id="PF10150">
    <property type="entry name" value="RNase_E_G"/>
    <property type="match status" value="1"/>
</dbReference>
<evidence type="ECO:0000256" key="5">
    <source>
        <dbReference type="ARBA" id="ARBA00022723"/>
    </source>
</evidence>
<dbReference type="PANTHER" id="PTHR30001:SF1">
    <property type="entry name" value="RIBONUCLEASE E_G-LIKE PROTEIN, CHLOROPLASTIC"/>
    <property type="match status" value="1"/>
</dbReference>
<dbReference type="SMART" id="SM00316">
    <property type="entry name" value="S1"/>
    <property type="match status" value="1"/>
</dbReference>
<dbReference type="InterPro" id="IPR012340">
    <property type="entry name" value="NA-bd_OB-fold"/>
</dbReference>
<feature type="region of interest" description="Disordered" evidence="11">
    <location>
        <begin position="1"/>
        <end position="52"/>
    </location>
</feature>
<evidence type="ECO:0000313" key="13">
    <source>
        <dbReference type="EMBL" id="MBC2600374.1"/>
    </source>
</evidence>
<accession>A0A7X1AV08</accession>
<dbReference type="InterPro" id="IPR003029">
    <property type="entry name" value="S1_domain"/>
</dbReference>
<evidence type="ECO:0000256" key="7">
    <source>
        <dbReference type="ARBA" id="ARBA00022801"/>
    </source>
</evidence>
<evidence type="ECO:0000256" key="8">
    <source>
        <dbReference type="ARBA" id="ARBA00022842"/>
    </source>
</evidence>
<dbReference type="RefSeq" id="WP_185691124.1">
    <property type="nucleotide sequence ID" value="NZ_JACHVA010000016.1"/>
</dbReference>
<proteinExistence type="predicted"/>
<keyword evidence="7" id="KW-0378">Hydrolase</keyword>
<evidence type="ECO:0000256" key="10">
    <source>
        <dbReference type="ARBA" id="ARBA00023136"/>
    </source>
</evidence>
<evidence type="ECO:0000256" key="3">
    <source>
        <dbReference type="ARBA" id="ARBA00022519"/>
    </source>
</evidence>
<evidence type="ECO:0000256" key="6">
    <source>
        <dbReference type="ARBA" id="ARBA00022759"/>
    </source>
</evidence>
<sequence>MDSSQESPTSKANEPEEEVDIHREELEKPPVEKPVETIPEDQLKEDAAKRSKKQPMVTRIVRALRKEKKDFAELVINSEPLETRVALLRNGVLEKFEVERQGDDRMVGTIYKGKIQNLEPGLKAAFVDIGEPKNAFLHYWDILPAANDNTIEIVRDNKNKEKDGKGGEKQPEKITVKDIPKKYPVGSEIVVQVTKATIGSKGPRTTTNIALPGRFIVLMPFSGQCGISRKIADKGERGRLKKILRDLTIPEGMGVIMRTAGEGKKARYFVRDLHLLLRKWEEIQEKIASSKKPVCLYREPDLVERTVRDFLTEDIDRVIIDDPEDHQRMLGLVGQISSRSKAKIAIFKENIPIFERFNVERQIEQTFMRKVPLPSGGEIVIEETEALVSVDVNTGGHKGGSKDGKDFIVRANLEAAAEVARQIRLRNIGGLIIIDFIDMKQKRDRNAVYQKMRQEMSRDAAKSHVLPISQLGLLQMSRQRHKESHSSGIYTSCPYCSGRGIVKSARSISVEIQRRIVSVSRHSRSSGASEEPLFLRILLHPVNLERLRAEDEAHLIELEKSYNVNLSFRADPSYHVENFKILDGKTGRELR</sequence>
<dbReference type="AlphaFoldDB" id="A0A7X1AV08"/>
<feature type="compositionally biased region" description="Polar residues" evidence="11">
    <location>
        <begin position="1"/>
        <end position="12"/>
    </location>
</feature>
<keyword evidence="9" id="KW-0694">RNA-binding</keyword>
<dbReference type="GO" id="GO:0006364">
    <property type="term" value="P:rRNA processing"/>
    <property type="evidence" value="ECO:0007669"/>
    <property type="project" value="TreeGrafter"/>
</dbReference>
<keyword evidence="4" id="KW-0540">Nuclease</keyword>
<reference evidence="13 14" key="1">
    <citation type="submission" date="2020-07" db="EMBL/GenBank/DDBJ databases">
        <authorList>
            <person name="Feng X."/>
        </authorList>
    </citation>
    <scope>NUCLEOTIDE SEQUENCE [LARGE SCALE GENOMIC DNA]</scope>
    <source>
        <strain evidence="13 14">JCM14086</strain>
    </source>
</reference>
<dbReference type="SUPFAM" id="SSF50249">
    <property type="entry name" value="Nucleic acid-binding proteins"/>
    <property type="match status" value="1"/>
</dbReference>
<dbReference type="EMBL" id="JACHVA010000016">
    <property type="protein sequence ID" value="MBC2600374.1"/>
    <property type="molecule type" value="Genomic_DNA"/>
</dbReference>
<dbReference type="InterPro" id="IPR019307">
    <property type="entry name" value="RNA-bd_AU-1/RNase_E/G"/>
</dbReference>
<comment type="cofactor">
    <cofactor evidence="1">
        <name>Mg(2+)</name>
        <dbReference type="ChEBI" id="CHEBI:18420"/>
    </cofactor>
</comment>
<protein>
    <submittedName>
        <fullName evidence="13">Rne/Rng family ribonuclease</fullName>
    </submittedName>
</protein>
<keyword evidence="10" id="KW-0472">Membrane</keyword>
<dbReference type="GO" id="GO:0005737">
    <property type="term" value="C:cytoplasm"/>
    <property type="evidence" value="ECO:0007669"/>
    <property type="project" value="TreeGrafter"/>
</dbReference>
<keyword evidence="5" id="KW-0479">Metal-binding</keyword>
<name>A0A7X1AV08_9BACT</name>
<evidence type="ECO:0000256" key="1">
    <source>
        <dbReference type="ARBA" id="ARBA00001946"/>
    </source>
</evidence>
<evidence type="ECO:0000259" key="12">
    <source>
        <dbReference type="SMART" id="SM00316"/>
    </source>
</evidence>
<dbReference type="GO" id="GO:0004540">
    <property type="term" value="F:RNA nuclease activity"/>
    <property type="evidence" value="ECO:0007669"/>
    <property type="project" value="InterPro"/>
</dbReference>
<dbReference type="GO" id="GO:0003723">
    <property type="term" value="F:RNA binding"/>
    <property type="evidence" value="ECO:0007669"/>
    <property type="project" value="UniProtKB-KW"/>
</dbReference>
<dbReference type="InterPro" id="IPR004659">
    <property type="entry name" value="RNase_E/G"/>
</dbReference>
<evidence type="ECO:0000256" key="9">
    <source>
        <dbReference type="ARBA" id="ARBA00022884"/>
    </source>
</evidence>
<dbReference type="PANTHER" id="PTHR30001">
    <property type="entry name" value="RIBONUCLEASE"/>
    <property type="match status" value="1"/>
</dbReference>
<dbReference type="GO" id="GO:0004519">
    <property type="term" value="F:endonuclease activity"/>
    <property type="evidence" value="ECO:0007669"/>
    <property type="project" value="UniProtKB-KW"/>
</dbReference>
<keyword evidence="2" id="KW-1003">Cell membrane</keyword>